<protein>
    <submittedName>
        <fullName evidence="5">YcnI family protein</fullName>
    </submittedName>
</protein>
<name>A0ABP8SQA1_9ACTN</name>
<reference evidence="6" key="1">
    <citation type="journal article" date="2019" name="Int. J. Syst. Evol. Microbiol.">
        <title>The Global Catalogue of Microorganisms (GCM) 10K type strain sequencing project: providing services to taxonomists for standard genome sequencing and annotation.</title>
        <authorList>
            <consortium name="The Broad Institute Genomics Platform"/>
            <consortium name="The Broad Institute Genome Sequencing Center for Infectious Disease"/>
            <person name="Wu L."/>
            <person name="Ma J."/>
        </authorList>
    </citation>
    <scope>NUCLEOTIDE SEQUENCE [LARGE SCALE GENOMIC DNA]</scope>
    <source>
        <strain evidence="6">JCM 3175</strain>
    </source>
</reference>
<keyword evidence="2" id="KW-1133">Transmembrane helix</keyword>
<feature type="compositionally biased region" description="Low complexity" evidence="1">
    <location>
        <begin position="202"/>
        <end position="212"/>
    </location>
</feature>
<dbReference type="Pfam" id="PF07987">
    <property type="entry name" value="DUF1775"/>
    <property type="match status" value="1"/>
</dbReference>
<dbReference type="InterPro" id="IPR012533">
    <property type="entry name" value="YcnI-copper_dom"/>
</dbReference>
<evidence type="ECO:0000313" key="6">
    <source>
        <dbReference type="Proteomes" id="UP001500307"/>
    </source>
</evidence>
<dbReference type="CDD" id="cd08545">
    <property type="entry name" value="YcnI_like"/>
    <property type="match status" value="1"/>
</dbReference>
<keyword evidence="2" id="KW-0472">Membrane</keyword>
<accession>A0ABP8SQA1</accession>
<dbReference type="Proteomes" id="UP001500307">
    <property type="component" value="Unassembled WGS sequence"/>
</dbReference>
<proteinExistence type="predicted"/>
<feature type="signal peptide" evidence="3">
    <location>
        <begin position="1"/>
        <end position="29"/>
    </location>
</feature>
<keyword evidence="2" id="KW-0812">Transmembrane</keyword>
<dbReference type="Gene3D" id="2.60.40.2230">
    <property type="entry name" value="Uncharacterised protein YcnI-like PF07987, DUF1775"/>
    <property type="match status" value="1"/>
</dbReference>
<comment type="caution">
    <text evidence="5">The sequence shown here is derived from an EMBL/GenBank/DDBJ whole genome shotgun (WGS) entry which is preliminary data.</text>
</comment>
<keyword evidence="3" id="KW-0732">Signal</keyword>
<dbReference type="InterPro" id="IPR038507">
    <property type="entry name" value="YcnI-like_sf"/>
</dbReference>
<sequence>MNARVLRYGILAAAPASCLLVLAAAPASAHVSVNPKAAEPGSYARLTFRVPNERPDSATVKLEVALPKDQPLRSVSIKPVPGWTARAEKSALAAPLKSEDGEVTTAVSKITWTGGKVQPGEFQEFDVSVGPLPETGKQMVFKAIQTYDNGEVVRWIDVPAEGSTDKPEHPAPVLALGAAGEKAAPDTAKTSQPTVTAEAEKPAAPAASTAKDGSARVLGGFASAAGLLGILLGVRARGTARRSKP</sequence>
<feature type="region of interest" description="Disordered" evidence="1">
    <location>
        <begin position="179"/>
        <end position="212"/>
    </location>
</feature>
<evidence type="ECO:0000256" key="2">
    <source>
        <dbReference type="SAM" id="Phobius"/>
    </source>
</evidence>
<keyword evidence="6" id="KW-1185">Reference proteome</keyword>
<feature type="transmembrane region" description="Helical" evidence="2">
    <location>
        <begin position="217"/>
        <end position="234"/>
    </location>
</feature>
<feature type="domain" description="YncI copper-binding" evidence="4">
    <location>
        <begin position="30"/>
        <end position="176"/>
    </location>
</feature>
<evidence type="ECO:0000259" key="4">
    <source>
        <dbReference type="Pfam" id="PF07987"/>
    </source>
</evidence>
<evidence type="ECO:0000313" key="5">
    <source>
        <dbReference type="EMBL" id="GAA4573713.1"/>
    </source>
</evidence>
<evidence type="ECO:0000256" key="3">
    <source>
        <dbReference type="SAM" id="SignalP"/>
    </source>
</evidence>
<dbReference type="RefSeq" id="WP_346121574.1">
    <property type="nucleotide sequence ID" value="NZ_BAABGU010000022.1"/>
</dbReference>
<dbReference type="EMBL" id="BAABGU010000022">
    <property type="protein sequence ID" value="GAA4573713.1"/>
    <property type="molecule type" value="Genomic_DNA"/>
</dbReference>
<organism evidence="5 6">
    <name type="scientific">Micromonospora coerulea</name>
    <dbReference type="NCBI Taxonomy" id="47856"/>
    <lineage>
        <taxon>Bacteria</taxon>
        <taxon>Bacillati</taxon>
        <taxon>Actinomycetota</taxon>
        <taxon>Actinomycetes</taxon>
        <taxon>Micromonosporales</taxon>
        <taxon>Micromonosporaceae</taxon>
        <taxon>Micromonospora</taxon>
    </lineage>
</organism>
<feature type="chain" id="PRO_5045833491" evidence="3">
    <location>
        <begin position="30"/>
        <end position="245"/>
    </location>
</feature>
<evidence type="ECO:0000256" key="1">
    <source>
        <dbReference type="SAM" id="MobiDB-lite"/>
    </source>
</evidence>
<gene>
    <name evidence="5" type="ORF">GCM10023176_39260</name>
</gene>